<dbReference type="Proteomes" id="UP000250235">
    <property type="component" value="Unassembled WGS sequence"/>
</dbReference>
<evidence type="ECO:0000313" key="2">
    <source>
        <dbReference type="EMBL" id="KZV19329.1"/>
    </source>
</evidence>
<dbReference type="AlphaFoldDB" id="A0A2Z7AJR4"/>
<accession>A0A2Z7AJR4</accession>
<dbReference type="EMBL" id="KV016709">
    <property type="protein sequence ID" value="KZV19329.1"/>
    <property type="molecule type" value="Genomic_DNA"/>
</dbReference>
<name>A0A2Z7AJR4_9LAMI</name>
<evidence type="ECO:0000313" key="3">
    <source>
        <dbReference type="Proteomes" id="UP000250235"/>
    </source>
</evidence>
<proteinExistence type="predicted"/>
<keyword evidence="3" id="KW-1185">Reference proteome</keyword>
<reference evidence="2 3" key="1">
    <citation type="journal article" date="2015" name="Proc. Natl. Acad. Sci. U.S.A.">
        <title>The resurrection genome of Boea hygrometrica: A blueprint for survival of dehydration.</title>
        <authorList>
            <person name="Xiao L."/>
            <person name="Yang G."/>
            <person name="Zhang L."/>
            <person name="Yang X."/>
            <person name="Zhao S."/>
            <person name="Ji Z."/>
            <person name="Zhou Q."/>
            <person name="Hu M."/>
            <person name="Wang Y."/>
            <person name="Chen M."/>
            <person name="Xu Y."/>
            <person name="Jin H."/>
            <person name="Xiao X."/>
            <person name="Hu G."/>
            <person name="Bao F."/>
            <person name="Hu Y."/>
            <person name="Wan P."/>
            <person name="Li L."/>
            <person name="Deng X."/>
            <person name="Kuang T."/>
            <person name="Xiang C."/>
            <person name="Zhu J.K."/>
            <person name="Oliver M.J."/>
            <person name="He Y."/>
        </authorList>
    </citation>
    <scope>NUCLEOTIDE SEQUENCE [LARGE SCALE GENOMIC DNA]</scope>
    <source>
        <strain evidence="3">cv. XS01</strain>
    </source>
</reference>
<sequence length="130" mass="14449">MTQLTQKDKQIVSSIRAAQRTDPSIHELKLKVRAGELEDYSVSSDGCFCVVCFQETQVLQLVVGLTQLVEPQEVASVSQLHIAYLYIYVSVSQGGTHLHGQLNNLENLNGTQQTKQPQRERGQTPVRKAA</sequence>
<protein>
    <submittedName>
        <fullName evidence="2">Uncharacterized protein</fullName>
    </submittedName>
</protein>
<feature type="region of interest" description="Disordered" evidence="1">
    <location>
        <begin position="110"/>
        <end position="130"/>
    </location>
</feature>
<organism evidence="2 3">
    <name type="scientific">Dorcoceras hygrometricum</name>
    <dbReference type="NCBI Taxonomy" id="472368"/>
    <lineage>
        <taxon>Eukaryota</taxon>
        <taxon>Viridiplantae</taxon>
        <taxon>Streptophyta</taxon>
        <taxon>Embryophyta</taxon>
        <taxon>Tracheophyta</taxon>
        <taxon>Spermatophyta</taxon>
        <taxon>Magnoliopsida</taxon>
        <taxon>eudicotyledons</taxon>
        <taxon>Gunneridae</taxon>
        <taxon>Pentapetalae</taxon>
        <taxon>asterids</taxon>
        <taxon>lamiids</taxon>
        <taxon>Lamiales</taxon>
        <taxon>Gesneriaceae</taxon>
        <taxon>Didymocarpoideae</taxon>
        <taxon>Trichosporeae</taxon>
        <taxon>Loxocarpinae</taxon>
        <taxon>Dorcoceras</taxon>
    </lineage>
</organism>
<evidence type="ECO:0000256" key="1">
    <source>
        <dbReference type="SAM" id="MobiDB-lite"/>
    </source>
</evidence>
<gene>
    <name evidence="2" type="ORF">F511_20504</name>
</gene>